<dbReference type="EMBL" id="KL596869">
    <property type="protein sequence ID" value="KER23005.1"/>
    <property type="molecule type" value="Genomic_DNA"/>
</dbReference>
<reference evidence="1 2" key="1">
    <citation type="submission" date="2013-11" db="EMBL/GenBank/DDBJ databases">
        <title>Opisthorchis viverrini - life in the bile duct.</title>
        <authorList>
            <person name="Young N.D."/>
            <person name="Nagarajan N."/>
            <person name="Lin S.J."/>
            <person name="Korhonen P.K."/>
            <person name="Jex A.R."/>
            <person name="Hall R.S."/>
            <person name="Safavi-Hemami H."/>
            <person name="Kaewkong W."/>
            <person name="Bertrand D."/>
            <person name="Gao S."/>
            <person name="Seet Q."/>
            <person name="Wongkham S."/>
            <person name="Teh B.T."/>
            <person name="Wongkham C."/>
            <person name="Intapan P.M."/>
            <person name="Maleewong W."/>
            <person name="Yang X."/>
            <person name="Hu M."/>
            <person name="Wang Z."/>
            <person name="Hofmann A."/>
            <person name="Sternberg P.W."/>
            <person name="Tan P."/>
            <person name="Wang J."/>
            <person name="Gasser R.B."/>
        </authorList>
    </citation>
    <scope>NUCLEOTIDE SEQUENCE [LARGE SCALE GENOMIC DNA]</scope>
</reference>
<dbReference type="GeneID" id="20328895"/>
<proteinExistence type="predicted"/>
<organism evidence="1 2">
    <name type="scientific">Opisthorchis viverrini</name>
    <name type="common">Southeast Asian liver fluke</name>
    <dbReference type="NCBI Taxonomy" id="6198"/>
    <lineage>
        <taxon>Eukaryota</taxon>
        <taxon>Metazoa</taxon>
        <taxon>Spiralia</taxon>
        <taxon>Lophotrochozoa</taxon>
        <taxon>Platyhelminthes</taxon>
        <taxon>Trematoda</taxon>
        <taxon>Digenea</taxon>
        <taxon>Opisthorchiida</taxon>
        <taxon>Opisthorchiata</taxon>
        <taxon>Opisthorchiidae</taxon>
        <taxon>Opisthorchis</taxon>
    </lineage>
</organism>
<dbReference type="RefSeq" id="XP_009173251.1">
    <property type="nucleotide sequence ID" value="XM_009174987.1"/>
</dbReference>
<gene>
    <name evidence="1" type="ORF">T265_14729</name>
</gene>
<keyword evidence="2" id="KW-1185">Reference proteome</keyword>
<evidence type="ECO:0000313" key="1">
    <source>
        <dbReference type="EMBL" id="KER23005.1"/>
    </source>
</evidence>
<dbReference type="CTD" id="20328895"/>
<evidence type="ECO:0000313" key="2">
    <source>
        <dbReference type="Proteomes" id="UP000054324"/>
    </source>
</evidence>
<name>A0A074ZI65_OPIVI</name>
<dbReference type="Proteomes" id="UP000054324">
    <property type="component" value="Unassembled WGS sequence"/>
</dbReference>
<accession>A0A074ZI65</accession>
<feature type="non-terminal residue" evidence="1">
    <location>
        <position position="137"/>
    </location>
</feature>
<dbReference type="OrthoDB" id="10514854at2759"/>
<dbReference type="KEGG" id="ovi:T265_14729"/>
<protein>
    <submittedName>
        <fullName evidence="1">Uncharacterized protein</fullName>
    </submittedName>
</protein>
<sequence>MPPTRWFVQEVGLNDPMRFEVTFGPVLKNYHSCHAVHNQERDGSVVRANLLTGGSLWVVALSCQIGARWPKWLEREFTDRKVRGSKPTSASRLPGLGLGSMAVSQPSCFIRVAWQLDTVRVLQLNLLLPVKQLEYSK</sequence>
<dbReference type="AlphaFoldDB" id="A0A074ZI65"/>